<sequence length="297" mass="34071">MQVAFRTAEDLSSAVDAVFREIPVLLYHKLDAVAPYPGFQSHNGIEMYYVESGQGLYLVGDETYNLEPGTLMIIRPFTLHKVLQTDANFNICRSVLMWKEEFLLENWPSQEPFPLAHMPADCCRVAFEPGQQSRISGILSHINNEWTERQPGYLPVIRCLIQELLLLAYRRHQQAEQELTLPPAAQFPQEISYLVQFISGHFQSELTLEELSKLVHMNPSYLSSLFHKHVGLTITKFIAVKRIHYAKKLLRETEMPIADIAYQCGFNHPTYFTKTFKKQEPMSPAAYRKAHGSIGRA</sequence>
<dbReference type="GO" id="GO:0043565">
    <property type="term" value="F:sequence-specific DNA binding"/>
    <property type="evidence" value="ECO:0007669"/>
    <property type="project" value="InterPro"/>
</dbReference>
<dbReference type="EMBL" id="RXHU01000034">
    <property type="protein sequence ID" value="RTE09373.1"/>
    <property type="molecule type" value="Genomic_DNA"/>
</dbReference>
<dbReference type="SUPFAM" id="SSF46689">
    <property type="entry name" value="Homeodomain-like"/>
    <property type="match status" value="2"/>
</dbReference>
<dbReference type="InterPro" id="IPR037923">
    <property type="entry name" value="HTH-like"/>
</dbReference>
<evidence type="ECO:0000256" key="1">
    <source>
        <dbReference type="ARBA" id="ARBA00023015"/>
    </source>
</evidence>
<keyword evidence="1" id="KW-0805">Transcription regulation</keyword>
<dbReference type="InterPro" id="IPR018060">
    <property type="entry name" value="HTH_AraC"/>
</dbReference>
<evidence type="ECO:0000256" key="2">
    <source>
        <dbReference type="ARBA" id="ARBA00023125"/>
    </source>
</evidence>
<dbReference type="PRINTS" id="PR00032">
    <property type="entry name" value="HTHARAC"/>
</dbReference>
<reference evidence="5 6" key="1">
    <citation type="submission" date="2018-12" db="EMBL/GenBank/DDBJ databases">
        <title>Bacillus ochoae sp. nov., Paenibacillus whitsoniae sp. nov., Paenibacillus spiritus sp. nov. Isolated from the Mars Exploration Rover during spacecraft assembly.</title>
        <authorList>
            <person name="Seuylemezian A."/>
            <person name="Vaishampayan P."/>
        </authorList>
    </citation>
    <scope>NUCLEOTIDE SEQUENCE [LARGE SCALE GENOMIC DNA]</scope>
    <source>
        <strain evidence="5 6">MER 54</strain>
    </source>
</reference>
<dbReference type="SMART" id="SM00342">
    <property type="entry name" value="HTH_ARAC"/>
    <property type="match status" value="1"/>
</dbReference>
<dbReference type="SUPFAM" id="SSF51215">
    <property type="entry name" value="Regulatory protein AraC"/>
    <property type="match status" value="1"/>
</dbReference>
<accession>A0A3S0CBT6</accession>
<proteinExistence type="predicted"/>
<dbReference type="Gene3D" id="1.10.10.60">
    <property type="entry name" value="Homeodomain-like"/>
    <property type="match status" value="2"/>
</dbReference>
<keyword evidence="2" id="KW-0238">DNA-binding</keyword>
<dbReference type="AlphaFoldDB" id="A0A3S0CBT6"/>
<dbReference type="PROSITE" id="PS01124">
    <property type="entry name" value="HTH_ARAC_FAMILY_2"/>
    <property type="match status" value="1"/>
</dbReference>
<dbReference type="OrthoDB" id="182534at2"/>
<dbReference type="Gene3D" id="2.60.120.10">
    <property type="entry name" value="Jelly Rolls"/>
    <property type="match status" value="1"/>
</dbReference>
<organism evidence="5 6">
    <name type="scientific">Paenibacillus whitsoniae</name>
    <dbReference type="NCBI Taxonomy" id="2496558"/>
    <lineage>
        <taxon>Bacteria</taxon>
        <taxon>Bacillati</taxon>
        <taxon>Bacillota</taxon>
        <taxon>Bacilli</taxon>
        <taxon>Bacillales</taxon>
        <taxon>Paenibacillaceae</taxon>
        <taxon>Paenibacillus</taxon>
    </lineage>
</organism>
<dbReference type="InterPro" id="IPR014710">
    <property type="entry name" value="RmlC-like_jellyroll"/>
</dbReference>
<dbReference type="Proteomes" id="UP000276128">
    <property type="component" value="Unassembled WGS sequence"/>
</dbReference>
<evidence type="ECO:0000256" key="3">
    <source>
        <dbReference type="ARBA" id="ARBA00023163"/>
    </source>
</evidence>
<comment type="caution">
    <text evidence="5">The sequence shown here is derived from an EMBL/GenBank/DDBJ whole genome shotgun (WGS) entry which is preliminary data.</text>
</comment>
<evidence type="ECO:0000259" key="4">
    <source>
        <dbReference type="PROSITE" id="PS01124"/>
    </source>
</evidence>
<protein>
    <submittedName>
        <fullName evidence="5">AraC family transcriptional regulator</fullName>
    </submittedName>
</protein>
<name>A0A3S0CBT6_9BACL</name>
<feature type="domain" description="HTH araC/xylS-type" evidence="4">
    <location>
        <begin position="192"/>
        <end position="290"/>
    </location>
</feature>
<dbReference type="Pfam" id="PF12833">
    <property type="entry name" value="HTH_18"/>
    <property type="match status" value="1"/>
</dbReference>
<dbReference type="InterPro" id="IPR020449">
    <property type="entry name" value="Tscrpt_reg_AraC-type_HTH"/>
</dbReference>
<keyword evidence="6" id="KW-1185">Reference proteome</keyword>
<dbReference type="PANTHER" id="PTHR43280">
    <property type="entry name" value="ARAC-FAMILY TRANSCRIPTIONAL REGULATOR"/>
    <property type="match status" value="1"/>
</dbReference>
<dbReference type="PANTHER" id="PTHR43280:SF27">
    <property type="entry name" value="TRANSCRIPTIONAL REGULATOR MTLR"/>
    <property type="match status" value="1"/>
</dbReference>
<keyword evidence="3" id="KW-0804">Transcription</keyword>
<dbReference type="Pfam" id="PF07883">
    <property type="entry name" value="Cupin_2"/>
    <property type="match status" value="1"/>
</dbReference>
<dbReference type="RefSeq" id="WP_126141736.1">
    <property type="nucleotide sequence ID" value="NZ_RXHU01000034.1"/>
</dbReference>
<gene>
    <name evidence="5" type="ORF">EJQ19_13445</name>
</gene>
<evidence type="ECO:0000313" key="6">
    <source>
        <dbReference type="Proteomes" id="UP000276128"/>
    </source>
</evidence>
<dbReference type="GO" id="GO:0003700">
    <property type="term" value="F:DNA-binding transcription factor activity"/>
    <property type="evidence" value="ECO:0007669"/>
    <property type="project" value="InterPro"/>
</dbReference>
<evidence type="ECO:0000313" key="5">
    <source>
        <dbReference type="EMBL" id="RTE09373.1"/>
    </source>
</evidence>
<dbReference type="InterPro" id="IPR013096">
    <property type="entry name" value="Cupin_2"/>
</dbReference>
<dbReference type="InterPro" id="IPR009057">
    <property type="entry name" value="Homeodomain-like_sf"/>
</dbReference>